<name>A0A0B4S330_9FIRM</name>
<dbReference type="EMBL" id="CP009761">
    <property type="protein sequence ID" value="AIZ37041.1"/>
    <property type="molecule type" value="Genomic_DNA"/>
</dbReference>
<dbReference type="GO" id="GO:0004314">
    <property type="term" value="F:[acyl-carrier-protein] S-malonyltransferase activity"/>
    <property type="evidence" value="ECO:0007669"/>
    <property type="project" value="UniProtKB-EC"/>
</dbReference>
<feature type="active site" evidence="5">
    <location>
        <position position="85"/>
    </location>
</feature>
<dbReference type="InterPro" id="IPR001227">
    <property type="entry name" value="Ac_transferase_dom_sf"/>
</dbReference>
<feature type="domain" description="Malonyl-CoA:ACP transacylase (MAT)" evidence="6">
    <location>
        <begin position="6"/>
        <end position="298"/>
    </location>
</feature>
<proteinExistence type="inferred from homology"/>
<dbReference type="KEGG" id="pmic:NW74_06730"/>
<dbReference type="Proteomes" id="UP000031386">
    <property type="component" value="Chromosome"/>
</dbReference>
<evidence type="ECO:0000256" key="5">
    <source>
        <dbReference type="PIRSR" id="PIRSR000446-1"/>
    </source>
</evidence>
<feature type="active site" evidence="5">
    <location>
        <position position="189"/>
    </location>
</feature>
<dbReference type="SUPFAM" id="SSF55048">
    <property type="entry name" value="Probable ACP-binding domain of malonyl-CoA ACP transacylase"/>
    <property type="match status" value="1"/>
</dbReference>
<dbReference type="Gene3D" id="3.30.70.250">
    <property type="entry name" value="Malonyl-CoA ACP transacylase, ACP-binding"/>
    <property type="match status" value="1"/>
</dbReference>
<keyword evidence="8" id="KW-1185">Reference proteome</keyword>
<dbReference type="InterPro" id="IPR016036">
    <property type="entry name" value="Malonyl_transacylase_ACP-bd"/>
</dbReference>
<evidence type="ECO:0000259" key="6">
    <source>
        <dbReference type="SMART" id="SM00827"/>
    </source>
</evidence>
<evidence type="ECO:0000313" key="7">
    <source>
        <dbReference type="EMBL" id="AIZ37041.1"/>
    </source>
</evidence>
<keyword evidence="2 4" id="KW-0012">Acyltransferase</keyword>
<comment type="similarity">
    <text evidence="4">Belongs to the fabD family.</text>
</comment>
<organism evidence="7 8">
    <name type="scientific">Parvimonas micra</name>
    <dbReference type="NCBI Taxonomy" id="33033"/>
    <lineage>
        <taxon>Bacteria</taxon>
        <taxon>Bacillati</taxon>
        <taxon>Bacillota</taxon>
        <taxon>Tissierellia</taxon>
        <taxon>Tissierellales</taxon>
        <taxon>Peptoniphilaceae</taxon>
        <taxon>Parvimonas</taxon>
    </lineage>
</organism>
<comment type="catalytic activity">
    <reaction evidence="3 4">
        <text>holo-[ACP] + malonyl-CoA = malonyl-[ACP] + CoA</text>
        <dbReference type="Rhea" id="RHEA:41792"/>
        <dbReference type="Rhea" id="RHEA-COMP:9623"/>
        <dbReference type="Rhea" id="RHEA-COMP:9685"/>
        <dbReference type="ChEBI" id="CHEBI:57287"/>
        <dbReference type="ChEBI" id="CHEBI:57384"/>
        <dbReference type="ChEBI" id="CHEBI:64479"/>
        <dbReference type="ChEBI" id="CHEBI:78449"/>
        <dbReference type="EC" id="2.3.1.39"/>
    </reaction>
</comment>
<dbReference type="PANTHER" id="PTHR42681:SF1">
    <property type="entry name" value="MALONYL-COA-ACYL CARRIER PROTEIN TRANSACYLASE, MITOCHONDRIAL"/>
    <property type="match status" value="1"/>
</dbReference>
<gene>
    <name evidence="7" type="ORF">NW74_06730</name>
</gene>
<evidence type="ECO:0000313" key="8">
    <source>
        <dbReference type="Proteomes" id="UP000031386"/>
    </source>
</evidence>
<dbReference type="Pfam" id="PF00698">
    <property type="entry name" value="Acyl_transf_1"/>
    <property type="match status" value="1"/>
</dbReference>
<dbReference type="AlphaFoldDB" id="A0A0B4S330"/>
<dbReference type="InterPro" id="IPR024925">
    <property type="entry name" value="Malonyl_CoA-ACP_transAc"/>
</dbReference>
<keyword evidence="1 4" id="KW-0808">Transferase</keyword>
<dbReference type="STRING" id="33033.NW74_06730"/>
<dbReference type="PIRSF" id="PIRSF000446">
    <property type="entry name" value="Mct"/>
    <property type="match status" value="1"/>
</dbReference>
<dbReference type="SMART" id="SM00827">
    <property type="entry name" value="PKS_AT"/>
    <property type="match status" value="1"/>
</dbReference>
<dbReference type="PANTHER" id="PTHR42681">
    <property type="entry name" value="MALONYL-COA-ACYL CARRIER PROTEIN TRANSACYLASE, MITOCHONDRIAL"/>
    <property type="match status" value="1"/>
</dbReference>
<sequence length="298" mass="32923">MKIAFLFAGQGAQYVGMGQELSDSSVFKEVFEYLPSNLQKICFEGPAEDLNNTLNAQPCIVAVSLGIAKVLNSYGIDCEYVAGLSLGEYTALAYSEVISVEDVLELVRKRSEIMSNAVPKNTGMAAIFNCEAKIIEDAIKDIENIEIANYNSPKQIVITGSMNSIDEAILRLKDLGYKSKKLNVSGAFHSIYLKNASDELFSVLKEVEFKEPNKKIVFNTIGKTSDEDIKILLKNQIKSSVKFMQSVEFMIENGIDTFVEIGPGKVLSGLVKQINPDVNIYPVESLESIRKVVELLHE</sequence>
<dbReference type="OrthoDB" id="9805460at2"/>
<evidence type="ECO:0000256" key="2">
    <source>
        <dbReference type="ARBA" id="ARBA00023315"/>
    </source>
</evidence>
<dbReference type="RefSeq" id="WP_041954602.1">
    <property type="nucleotide sequence ID" value="NZ_CP009761.1"/>
</dbReference>
<dbReference type="EC" id="2.3.1.39" evidence="4"/>
<protein>
    <recommendedName>
        <fullName evidence="4">Malonyl CoA-acyl carrier protein transacylase</fullName>
        <ecNumber evidence="4">2.3.1.39</ecNumber>
    </recommendedName>
</protein>
<reference evidence="7 8" key="1">
    <citation type="submission" date="2014-10" db="EMBL/GenBank/DDBJ databases">
        <title>Complete genome sequence of Parvimonas micra KCOM 1535 (= ChDC B708).</title>
        <authorList>
            <person name="Kook J.-K."/>
            <person name="Park S.-N."/>
            <person name="Lim Y.K."/>
            <person name="Roh H."/>
        </authorList>
    </citation>
    <scope>NUCLEOTIDE SEQUENCE [LARGE SCALE GENOMIC DNA]</scope>
    <source>
        <strain evidence="8">KCOM 1535 / ChDC B708</strain>
    </source>
</reference>
<evidence type="ECO:0000256" key="4">
    <source>
        <dbReference type="PIRNR" id="PIRNR000446"/>
    </source>
</evidence>
<accession>A0A0B4S330</accession>
<evidence type="ECO:0000256" key="3">
    <source>
        <dbReference type="ARBA" id="ARBA00048462"/>
    </source>
</evidence>
<dbReference type="Gene3D" id="3.40.366.10">
    <property type="entry name" value="Malonyl-Coenzyme A Acyl Carrier Protein, domain 2"/>
    <property type="match status" value="1"/>
</dbReference>
<dbReference type="GO" id="GO:0005829">
    <property type="term" value="C:cytosol"/>
    <property type="evidence" value="ECO:0007669"/>
    <property type="project" value="TreeGrafter"/>
</dbReference>
<evidence type="ECO:0000256" key="1">
    <source>
        <dbReference type="ARBA" id="ARBA00022679"/>
    </source>
</evidence>
<dbReference type="GO" id="GO:0006633">
    <property type="term" value="P:fatty acid biosynthetic process"/>
    <property type="evidence" value="ECO:0007669"/>
    <property type="project" value="TreeGrafter"/>
</dbReference>
<dbReference type="InterPro" id="IPR016035">
    <property type="entry name" value="Acyl_Trfase/lysoPLipase"/>
</dbReference>
<dbReference type="InterPro" id="IPR050858">
    <property type="entry name" value="Mal-CoA-ACP_Trans/PKS_FabD"/>
</dbReference>
<dbReference type="SUPFAM" id="SSF52151">
    <property type="entry name" value="FabD/lysophospholipase-like"/>
    <property type="match status" value="1"/>
</dbReference>
<dbReference type="InterPro" id="IPR014043">
    <property type="entry name" value="Acyl_transferase_dom"/>
</dbReference>